<dbReference type="AlphaFoldDB" id="A0A2S8FZW5"/>
<comment type="caution">
    <text evidence="2">The sequence shown here is derived from an EMBL/GenBank/DDBJ whole genome shotgun (WGS) entry which is preliminary data.</text>
</comment>
<evidence type="ECO:0000313" key="2">
    <source>
        <dbReference type="EMBL" id="PQO37561.1"/>
    </source>
</evidence>
<name>A0A2S8FZW5_9BACT</name>
<feature type="region of interest" description="Disordered" evidence="1">
    <location>
        <begin position="233"/>
        <end position="254"/>
    </location>
</feature>
<proteinExistence type="predicted"/>
<protein>
    <submittedName>
        <fullName evidence="2">Uncharacterized protein</fullName>
    </submittedName>
</protein>
<evidence type="ECO:0000313" key="3">
    <source>
        <dbReference type="Proteomes" id="UP000238322"/>
    </source>
</evidence>
<organism evidence="2 3">
    <name type="scientific">Blastopirellula marina</name>
    <dbReference type="NCBI Taxonomy" id="124"/>
    <lineage>
        <taxon>Bacteria</taxon>
        <taxon>Pseudomonadati</taxon>
        <taxon>Planctomycetota</taxon>
        <taxon>Planctomycetia</taxon>
        <taxon>Pirellulales</taxon>
        <taxon>Pirellulaceae</taxon>
        <taxon>Blastopirellula</taxon>
    </lineage>
</organism>
<reference evidence="2 3" key="1">
    <citation type="submission" date="2018-02" db="EMBL/GenBank/DDBJ databases">
        <title>Comparative genomes isolates from brazilian mangrove.</title>
        <authorList>
            <person name="Araujo J.E."/>
            <person name="Taketani R.G."/>
            <person name="Silva M.C.P."/>
            <person name="Loureco M.V."/>
            <person name="Andreote F.D."/>
        </authorList>
    </citation>
    <scope>NUCLEOTIDE SEQUENCE [LARGE SCALE GENOMIC DNA]</scope>
    <source>
        <strain evidence="2 3">Hex-1 MGV</strain>
    </source>
</reference>
<accession>A0A2S8FZW5</accession>
<dbReference type="Proteomes" id="UP000238322">
    <property type="component" value="Unassembled WGS sequence"/>
</dbReference>
<gene>
    <name evidence="2" type="ORF">C5Y83_06345</name>
</gene>
<evidence type="ECO:0000256" key="1">
    <source>
        <dbReference type="SAM" id="MobiDB-lite"/>
    </source>
</evidence>
<sequence>MRGLFSLLITLFVGSSVVAQPLFKIEHSLELAVANSPRIYVATIDAIEPAVKLGAPQMLHLKVKETIKGHHRQKHAVLLNHLTDAQQLAQDSGTPVLVLEIDNTHKALVIPLTEEPSPKALTTKFDVIRDSTKLLEMTKELAQETIGIARQRSVRVRVPQAFVKDTHWMKYYRTGGGVSLHVPVDKQLEQHAKTWLRDYPDHSIIGGEAIEALRYFKTDENIALVRSYVDHDEDDETAEDTDHQPGGRSFNATDYAARRTLRYWGVPSEAEEDSENADKAE</sequence>
<dbReference type="EMBL" id="PUHY01000005">
    <property type="protein sequence ID" value="PQO37561.1"/>
    <property type="molecule type" value="Genomic_DNA"/>
</dbReference>